<sequence length="113" mass="13205">MNRVKRGNVARKRRKKVLKYAKGFQGSQSTLFCVANQRVMKSLKSSYIGRKQKKRFFRRFWINRINIASRANGVAYNVLINTLKRFNIALNRKILAQLANIDPTTFLNLTKDL</sequence>
<dbReference type="GO" id="GO:0006412">
    <property type="term" value="P:translation"/>
    <property type="evidence" value="ECO:0007669"/>
    <property type="project" value="InterPro"/>
</dbReference>
<dbReference type="GeneID" id="67154447"/>
<dbReference type="GeneID" id="67154359"/>
<keyword evidence="5" id="KW-0694">RNA-binding</keyword>
<keyword evidence="2 4" id="KW-0689">Ribosomal protein</keyword>
<dbReference type="HAMAP" id="MF_00382">
    <property type="entry name" value="Ribosomal_bL20"/>
    <property type="match status" value="1"/>
</dbReference>
<dbReference type="NCBIfam" id="TIGR01032">
    <property type="entry name" value="rplT_bact"/>
    <property type="match status" value="1"/>
</dbReference>
<keyword evidence="6" id="KW-0934">Plastid</keyword>
<evidence type="ECO:0000256" key="5">
    <source>
        <dbReference type="RuleBase" id="RU004311"/>
    </source>
</evidence>
<dbReference type="GO" id="GO:0019843">
    <property type="term" value="F:rRNA binding"/>
    <property type="evidence" value="ECO:0007669"/>
    <property type="project" value="UniProtKB-KW"/>
</dbReference>
<keyword evidence="3 4" id="KW-0687">Ribonucleoprotein</keyword>
<dbReference type="RefSeq" id="YP_010152845.1">
    <property type="nucleotide sequence ID" value="NC_057170.1"/>
</dbReference>
<dbReference type="GO" id="GO:0003735">
    <property type="term" value="F:structural constituent of ribosome"/>
    <property type="evidence" value="ECO:0007669"/>
    <property type="project" value="InterPro"/>
</dbReference>
<dbReference type="Gene3D" id="1.10.1900.20">
    <property type="entry name" value="Ribosomal protein L20"/>
    <property type="match status" value="1"/>
</dbReference>
<dbReference type="AlphaFoldDB" id="A0A7U0KSN1"/>
<reference evidence="6" key="1">
    <citation type="journal article" date="2021" name="J. Phycol.">
        <title>Olisthodiscus represents a new class of Ochrophyta.</title>
        <authorList>
            <person name="Barcyte D."/>
            <person name="Eikrem W."/>
            <person name="Engesmo A."/>
            <person name="Seoane S."/>
            <person name="Wohlmann J."/>
            <person name="Horak A."/>
            <person name="Yurchenko T."/>
            <person name="Elias M."/>
        </authorList>
    </citation>
    <scope>NUCLEOTIDE SEQUENCE</scope>
    <source>
        <strain evidence="6">K-0444</strain>
    </source>
</reference>
<protein>
    <recommendedName>
        <fullName evidence="5">50S ribosomal protein L20</fullName>
    </recommendedName>
</protein>
<dbReference type="GO" id="GO:1990904">
    <property type="term" value="C:ribonucleoprotein complex"/>
    <property type="evidence" value="ECO:0007669"/>
    <property type="project" value="UniProtKB-KW"/>
</dbReference>
<dbReference type="PANTHER" id="PTHR10986">
    <property type="entry name" value="39S RIBOSOMAL PROTEIN L20"/>
    <property type="match status" value="1"/>
</dbReference>
<dbReference type="InterPro" id="IPR035566">
    <property type="entry name" value="Ribosomal_protein_bL20_C"/>
</dbReference>
<evidence type="ECO:0000256" key="3">
    <source>
        <dbReference type="ARBA" id="ARBA00023274"/>
    </source>
</evidence>
<dbReference type="Gene3D" id="6.10.160.10">
    <property type="match status" value="1"/>
</dbReference>
<comment type="similarity">
    <text evidence="1 4">Belongs to the bacterial ribosomal protein bL20 family.</text>
</comment>
<keyword evidence="5" id="KW-0699">rRNA-binding</keyword>
<evidence type="ECO:0000256" key="1">
    <source>
        <dbReference type="ARBA" id="ARBA00007698"/>
    </source>
</evidence>
<dbReference type="SUPFAM" id="SSF74731">
    <property type="entry name" value="Ribosomal protein L20"/>
    <property type="match status" value="1"/>
</dbReference>
<evidence type="ECO:0000313" key="6">
    <source>
        <dbReference type="EMBL" id="QQW50446.1"/>
    </source>
</evidence>
<name>A0A7U0KSN1_OLILU</name>
<dbReference type="PRINTS" id="PR00062">
    <property type="entry name" value="RIBOSOMALL20"/>
</dbReference>
<dbReference type="EMBL" id="MT859097">
    <property type="protein sequence ID" value="QQW50446.1"/>
    <property type="molecule type" value="Genomic_DNA"/>
</dbReference>
<evidence type="ECO:0000256" key="2">
    <source>
        <dbReference type="ARBA" id="ARBA00022980"/>
    </source>
</evidence>
<accession>A0A7U0KSN1</accession>
<gene>
    <name evidence="6" type="primary">rpl20</name>
</gene>
<dbReference type="InterPro" id="IPR005813">
    <property type="entry name" value="Ribosomal_bL20"/>
</dbReference>
<geneLocation type="plastid" evidence="6"/>
<evidence type="ECO:0000256" key="4">
    <source>
        <dbReference type="RuleBase" id="RU000561"/>
    </source>
</evidence>
<dbReference type="RefSeq" id="YP_010152785.1">
    <property type="nucleotide sequence ID" value="NC_057170.1"/>
</dbReference>
<organism evidence="6">
    <name type="scientific">Olisthodiscus luteus</name>
    <name type="common">Marine phytoflagellate</name>
    <dbReference type="NCBI Taxonomy" id="83000"/>
    <lineage>
        <taxon>Eukaryota</taxon>
        <taxon>Sar</taxon>
        <taxon>Stramenopiles</taxon>
        <taxon>Ochrophyta</taxon>
        <taxon>Olisthodiscophyceae</taxon>
        <taxon>Olisthodiscaceae</taxon>
        <taxon>Olisthodiscus</taxon>
    </lineage>
</organism>
<dbReference type="Pfam" id="PF00453">
    <property type="entry name" value="Ribosomal_L20"/>
    <property type="match status" value="1"/>
</dbReference>
<dbReference type="CDD" id="cd07026">
    <property type="entry name" value="Ribosomal_L20"/>
    <property type="match status" value="1"/>
</dbReference>
<dbReference type="GO" id="GO:0005840">
    <property type="term" value="C:ribosome"/>
    <property type="evidence" value="ECO:0007669"/>
    <property type="project" value="UniProtKB-KW"/>
</dbReference>
<comment type="function">
    <text evidence="5">Binds directly to 23S ribosomal RNA and is necessary for the in vitro assembly process of the 50S ribosomal subunit. It is not involved in the protein synthesizing functions of that subunit.</text>
</comment>
<dbReference type="EMBL" id="MT859097">
    <property type="protein sequence ID" value="QQW50506.1"/>
    <property type="molecule type" value="Genomic_DNA"/>
</dbReference>
<dbReference type="FunFam" id="1.10.1900.20:FF:000001">
    <property type="entry name" value="50S ribosomal protein L20"/>
    <property type="match status" value="1"/>
</dbReference>
<proteinExistence type="inferred from homology"/>